<dbReference type="PANTHER" id="PTHR11236">
    <property type="entry name" value="AMINOBENZOATE/ANTHRANILATE SYNTHASE"/>
    <property type="match status" value="1"/>
</dbReference>
<dbReference type="Proteomes" id="UP000886339">
    <property type="component" value="Unassembled WGS sequence"/>
</dbReference>
<sequence>MHVHRLPDCTDVPRLYRKLRHFPWAFWLDSGGGEHLEYGGRYHILVADPRVRIISENALTTLQYRDGRTETTREPVTDVIRRVLQAGKEHGSELPFSGGAVGYFSYDFGQRLEGLPVQQGGIPEAAIGIFDWAIVVDQYQHSCWLAGKAAAMPPELPALLSAPDDGVALESGGMIAGAPKHETTRQQYDRAFERIQHYLREGDCYQVNYAQRFSGSFKGDSWPLYLAMRGANPSPYGAYLPFPFGDILSSSPEQFLSLENGRVTTRPIKGTRPRSADEQYDLQLVEALENSEKDRAENLMIVDLLRNDLGRVCVPGSIEVPELFRVESYPTVHHLVSTVTGELARGEDALSLLAACFPGGSITGAPKHRAMEIIQELEAYPRQIYCGSIVRIGFDGNMDSNIAIRTLQIDSGKVSYHAGGGIVADSKPDEEYQESLDKAAAFFRLFSAQPGEL</sequence>
<dbReference type="Pfam" id="PF04715">
    <property type="entry name" value="Anth_synt_I_N"/>
    <property type="match status" value="1"/>
</dbReference>
<proteinExistence type="predicted"/>
<feature type="domain" description="Chorismate-utilising enzyme C-terminal" evidence="3">
    <location>
        <begin position="185"/>
        <end position="438"/>
    </location>
</feature>
<dbReference type="NCBIfam" id="TIGR00553">
    <property type="entry name" value="pabB"/>
    <property type="match status" value="1"/>
</dbReference>
<dbReference type="SUPFAM" id="SSF56322">
    <property type="entry name" value="ADC synthase"/>
    <property type="match status" value="1"/>
</dbReference>
<dbReference type="GO" id="GO:0000162">
    <property type="term" value="P:L-tryptophan biosynthetic process"/>
    <property type="evidence" value="ECO:0007669"/>
    <property type="project" value="TreeGrafter"/>
</dbReference>
<dbReference type="InterPro" id="IPR005801">
    <property type="entry name" value="ADC_synthase"/>
</dbReference>
<dbReference type="GO" id="GO:0046820">
    <property type="term" value="F:4-amino-4-deoxychorismate synthase activity"/>
    <property type="evidence" value="ECO:0007669"/>
    <property type="project" value="UniProtKB-EC"/>
</dbReference>
<dbReference type="InterPro" id="IPR005802">
    <property type="entry name" value="ADC_synth_comp_1"/>
</dbReference>
<feature type="domain" description="Anthranilate synthase component I N-terminal" evidence="4">
    <location>
        <begin position="12"/>
        <end position="145"/>
    </location>
</feature>
<evidence type="ECO:0000313" key="5">
    <source>
        <dbReference type="EMBL" id="HEC05762.1"/>
    </source>
</evidence>
<dbReference type="AlphaFoldDB" id="A0A831W9S6"/>
<accession>A0A831W9S6</accession>
<keyword evidence="5" id="KW-0032">Aminotransferase</keyword>
<dbReference type="PANTHER" id="PTHR11236:SF50">
    <property type="entry name" value="AMINODEOXYCHORISMATE SYNTHASE COMPONENT 1"/>
    <property type="match status" value="1"/>
</dbReference>
<dbReference type="EMBL" id="DRLF01000106">
    <property type="protein sequence ID" value="HEC05762.1"/>
    <property type="molecule type" value="Genomic_DNA"/>
</dbReference>
<evidence type="ECO:0000256" key="2">
    <source>
        <dbReference type="ARBA" id="ARBA00022679"/>
    </source>
</evidence>
<name>A0A831W9S6_9GAMM</name>
<organism evidence="5">
    <name type="scientific">Thiolapillus brandeum</name>
    <dbReference type="NCBI Taxonomy" id="1076588"/>
    <lineage>
        <taxon>Bacteria</taxon>
        <taxon>Pseudomonadati</taxon>
        <taxon>Pseudomonadota</taxon>
        <taxon>Gammaproteobacteria</taxon>
        <taxon>Chromatiales</taxon>
        <taxon>Sedimenticolaceae</taxon>
        <taxon>Thiolapillus</taxon>
    </lineage>
</organism>
<dbReference type="InterPro" id="IPR006805">
    <property type="entry name" value="Anth_synth_I_N"/>
</dbReference>
<gene>
    <name evidence="5" type="primary">pabB</name>
    <name evidence="5" type="ORF">ENJ12_02845</name>
</gene>
<comment type="caution">
    <text evidence="5">The sequence shown here is derived from an EMBL/GenBank/DDBJ whole genome shotgun (WGS) entry which is preliminary data.</text>
</comment>
<protein>
    <recommendedName>
        <fullName evidence="1">aminodeoxychorismate synthase</fullName>
        <ecNumber evidence="1">2.6.1.85</ecNumber>
    </recommendedName>
</protein>
<reference evidence="5" key="1">
    <citation type="journal article" date="2020" name="mSystems">
        <title>Genome- and Community-Level Interaction Insights into Carbon Utilization and Element Cycling Functions of Hydrothermarchaeota in Hydrothermal Sediment.</title>
        <authorList>
            <person name="Zhou Z."/>
            <person name="Liu Y."/>
            <person name="Xu W."/>
            <person name="Pan J."/>
            <person name="Luo Z.H."/>
            <person name="Li M."/>
        </authorList>
    </citation>
    <scope>NUCLEOTIDE SEQUENCE [LARGE SCALE GENOMIC DNA]</scope>
    <source>
        <strain evidence="5">HyVt-458</strain>
    </source>
</reference>
<evidence type="ECO:0000259" key="4">
    <source>
        <dbReference type="Pfam" id="PF04715"/>
    </source>
</evidence>
<evidence type="ECO:0000256" key="1">
    <source>
        <dbReference type="ARBA" id="ARBA00013139"/>
    </source>
</evidence>
<dbReference type="InterPro" id="IPR019999">
    <property type="entry name" value="Anth_synth_I-like"/>
</dbReference>
<dbReference type="PRINTS" id="PR00095">
    <property type="entry name" value="ANTSNTHASEI"/>
</dbReference>
<dbReference type="EC" id="2.6.1.85" evidence="1"/>
<evidence type="ECO:0000259" key="3">
    <source>
        <dbReference type="Pfam" id="PF00425"/>
    </source>
</evidence>
<keyword evidence="2 5" id="KW-0808">Transferase</keyword>
<dbReference type="Gene3D" id="3.60.120.10">
    <property type="entry name" value="Anthranilate synthase"/>
    <property type="match status" value="1"/>
</dbReference>
<dbReference type="InterPro" id="IPR015890">
    <property type="entry name" value="Chorismate_C"/>
</dbReference>
<dbReference type="Pfam" id="PF00425">
    <property type="entry name" value="Chorismate_bind"/>
    <property type="match status" value="1"/>
</dbReference>
<dbReference type="GO" id="GO:0009396">
    <property type="term" value="P:folic acid-containing compound biosynthetic process"/>
    <property type="evidence" value="ECO:0007669"/>
    <property type="project" value="InterPro"/>
</dbReference>